<keyword evidence="1" id="KW-0812">Transmembrane</keyword>
<protein>
    <submittedName>
        <fullName evidence="2">Uncharacterized protein</fullName>
    </submittedName>
</protein>
<keyword evidence="1" id="KW-0472">Membrane</keyword>
<evidence type="ECO:0000313" key="3">
    <source>
        <dbReference type="Proteomes" id="UP000256869"/>
    </source>
</evidence>
<accession>A0A3D9IGW8</accession>
<keyword evidence="3" id="KW-1185">Reference proteome</keyword>
<evidence type="ECO:0000256" key="1">
    <source>
        <dbReference type="SAM" id="Phobius"/>
    </source>
</evidence>
<proteinExistence type="predicted"/>
<dbReference type="RefSeq" id="WP_115993108.1">
    <property type="nucleotide sequence ID" value="NZ_QRDY01000006.1"/>
</dbReference>
<keyword evidence="1" id="KW-1133">Transmembrane helix</keyword>
<dbReference type="EMBL" id="QRDY01000006">
    <property type="protein sequence ID" value="RED60396.1"/>
    <property type="molecule type" value="Genomic_DNA"/>
</dbReference>
<reference evidence="2 3" key="1">
    <citation type="submission" date="2018-07" db="EMBL/GenBank/DDBJ databases">
        <title>Genomic Encyclopedia of Type Strains, Phase III (KMG-III): the genomes of soil and plant-associated and newly described type strains.</title>
        <authorList>
            <person name="Whitman W."/>
        </authorList>
    </citation>
    <scope>NUCLEOTIDE SEQUENCE [LARGE SCALE GENOMIC DNA]</scope>
    <source>
        <strain evidence="2 3">CECT 8236</strain>
    </source>
</reference>
<gene>
    <name evidence="2" type="ORF">DFP95_106186</name>
</gene>
<sequence length="400" mass="44359">MDDKELFEQLERGPLNRKGFDETLRRKINESLDAPSRKHAKPWFVRWSALSAACLIIVAVAAGLWSWRDLTGEQSDKLSLETERATASSHASEEGYVNPIPHSAVVIGLRKDIDESDQSSYRTIFVAPENGQLTNMGDGEGIWMPYKTNFWKVNPSAESQAEGIQTLEALRDGKSKTVKEKDAANAGKWSEKLLFAGKEYVSILQTASAGEDDASEVPSKVWVNRVSDLAPLERLKDANIVQNNHFNLAAALGSSDVELSQDQWAIARENGKWVAKKPGNLLNVSADDIAGWQTIDEPLTVPVTGPDVLALDWEEVLKLEPTAIDAYTSEAEEVVAIVTPGSIKLYPYRMMPEEREVLTLPIDDGETVVMVQWAIEPKYVDGWKTLFGNWFGERAEKSGL</sequence>
<comment type="caution">
    <text evidence="2">The sequence shown here is derived from an EMBL/GenBank/DDBJ whole genome shotgun (WGS) entry which is preliminary data.</text>
</comment>
<name>A0A3D9IGW8_9BACL</name>
<dbReference type="OrthoDB" id="2677224at2"/>
<evidence type="ECO:0000313" key="2">
    <source>
        <dbReference type="EMBL" id="RED60396.1"/>
    </source>
</evidence>
<organism evidence="2 3">
    <name type="scientific">Cohnella lupini</name>
    <dbReference type="NCBI Taxonomy" id="1294267"/>
    <lineage>
        <taxon>Bacteria</taxon>
        <taxon>Bacillati</taxon>
        <taxon>Bacillota</taxon>
        <taxon>Bacilli</taxon>
        <taxon>Bacillales</taxon>
        <taxon>Paenibacillaceae</taxon>
        <taxon>Cohnella</taxon>
    </lineage>
</organism>
<dbReference type="Proteomes" id="UP000256869">
    <property type="component" value="Unassembled WGS sequence"/>
</dbReference>
<dbReference type="AlphaFoldDB" id="A0A3D9IGW8"/>
<feature type="transmembrane region" description="Helical" evidence="1">
    <location>
        <begin position="47"/>
        <end position="67"/>
    </location>
</feature>